<organism evidence="3 4">
    <name type="scientific">Nocardioides antri</name>
    <dbReference type="NCBI Taxonomy" id="2607659"/>
    <lineage>
        <taxon>Bacteria</taxon>
        <taxon>Bacillati</taxon>
        <taxon>Actinomycetota</taxon>
        <taxon>Actinomycetes</taxon>
        <taxon>Propionibacteriales</taxon>
        <taxon>Nocardioidaceae</taxon>
        <taxon>Nocardioides</taxon>
    </lineage>
</organism>
<dbReference type="InterPro" id="IPR002711">
    <property type="entry name" value="HNH"/>
</dbReference>
<dbReference type="CDD" id="cd00085">
    <property type="entry name" value="HNHc"/>
    <property type="match status" value="1"/>
</dbReference>
<reference evidence="3 4" key="2">
    <citation type="submission" date="2019-09" db="EMBL/GenBank/DDBJ databases">
        <authorList>
            <person name="Jin C."/>
        </authorList>
    </citation>
    <scope>NUCLEOTIDE SEQUENCE [LARGE SCALE GENOMIC DNA]</scope>
    <source>
        <strain evidence="3 4">BN140041</strain>
    </source>
</reference>
<sequence>MRLSGSIRCSIMNSTSMVVSGGAVVAQLMPRPHPITACADRVSAVLAEVAAVPAVYMSAEDKRAALLALTDGERRLAELRLRVIAVSADVADADGARDVAAWLASRTQADSAGLRADQALANALDCRWARVRSGMAAGVVSAEQARVIVAGLEALPARVGPEVLARAEEQLVAYAREFRPSELRRLARHILDVVAPEIAEAEEAKRMEDEERHAREKCRLSLRALGEGSTRLSGVIPDADAARLRTYLEAFTSPRKADDDVSGEEDRIPYPRKLGQAFCALLEHLDPERLPAHGGDATTVMVTLSLESLKTDLATAGLLDGDLSCGDNLSATQARRLACNAKIIPVVLGGKGEILDLGRTRRLFTPAQRKAMRLRDKRCRAEGCSIPATWCEAHHQQPWSQGGKTDLDDGVLLCSWHHHRAHDRRFAADKLPNGDIRFHRRR</sequence>
<dbReference type="Pfam" id="PF02720">
    <property type="entry name" value="DUF222"/>
    <property type="match status" value="1"/>
</dbReference>
<dbReference type="AlphaFoldDB" id="A0A5B1LX84"/>
<dbReference type="GO" id="GO:0008270">
    <property type="term" value="F:zinc ion binding"/>
    <property type="evidence" value="ECO:0007669"/>
    <property type="project" value="InterPro"/>
</dbReference>
<dbReference type="GO" id="GO:0003676">
    <property type="term" value="F:nucleic acid binding"/>
    <property type="evidence" value="ECO:0007669"/>
    <property type="project" value="InterPro"/>
</dbReference>
<dbReference type="Gene3D" id="1.10.30.50">
    <property type="match status" value="1"/>
</dbReference>
<comment type="similarity">
    <text evidence="1">Belongs to the Rv1128c/1148c/1588c/1702c/1945/3466 family.</text>
</comment>
<gene>
    <name evidence="3" type="ORF">F0U47_17495</name>
</gene>
<reference evidence="3 4" key="1">
    <citation type="submission" date="2019-09" db="EMBL/GenBank/DDBJ databases">
        <title>Nocardioides panacisoli sp. nov., isolated from the soil of a ginseng field.</title>
        <authorList>
            <person name="Cho C."/>
        </authorList>
    </citation>
    <scope>NUCLEOTIDE SEQUENCE [LARGE SCALE GENOMIC DNA]</scope>
    <source>
        <strain evidence="3 4">BN140041</strain>
    </source>
</reference>
<evidence type="ECO:0000313" key="3">
    <source>
        <dbReference type="EMBL" id="KAA1425585.1"/>
    </source>
</evidence>
<dbReference type="SMART" id="SM00507">
    <property type="entry name" value="HNHc"/>
    <property type="match status" value="1"/>
</dbReference>
<dbReference type="InterPro" id="IPR003615">
    <property type="entry name" value="HNH_nuc"/>
</dbReference>
<comment type="caution">
    <text evidence="3">The sequence shown here is derived from an EMBL/GenBank/DDBJ whole genome shotgun (WGS) entry which is preliminary data.</text>
</comment>
<dbReference type="InterPro" id="IPR003870">
    <property type="entry name" value="DUF222"/>
</dbReference>
<evidence type="ECO:0000259" key="2">
    <source>
        <dbReference type="SMART" id="SM00507"/>
    </source>
</evidence>
<keyword evidence="4" id="KW-1185">Reference proteome</keyword>
<feature type="domain" description="HNH nuclease" evidence="2">
    <location>
        <begin position="367"/>
        <end position="420"/>
    </location>
</feature>
<dbReference type="GO" id="GO:0004519">
    <property type="term" value="F:endonuclease activity"/>
    <property type="evidence" value="ECO:0007669"/>
    <property type="project" value="InterPro"/>
</dbReference>
<accession>A0A5B1LX84</accession>
<proteinExistence type="inferred from homology"/>
<dbReference type="Pfam" id="PF01844">
    <property type="entry name" value="HNH"/>
    <property type="match status" value="1"/>
</dbReference>
<evidence type="ECO:0000256" key="1">
    <source>
        <dbReference type="ARBA" id="ARBA00023450"/>
    </source>
</evidence>
<dbReference type="Proteomes" id="UP000324351">
    <property type="component" value="Unassembled WGS sequence"/>
</dbReference>
<name>A0A5B1LX84_9ACTN</name>
<dbReference type="EMBL" id="VUJW01000011">
    <property type="protein sequence ID" value="KAA1425585.1"/>
    <property type="molecule type" value="Genomic_DNA"/>
</dbReference>
<protein>
    <submittedName>
        <fullName evidence="3">DUF222 domain-containing protein</fullName>
    </submittedName>
</protein>
<evidence type="ECO:0000313" key="4">
    <source>
        <dbReference type="Proteomes" id="UP000324351"/>
    </source>
</evidence>